<dbReference type="AlphaFoldDB" id="A0A426TZ55"/>
<dbReference type="GO" id="GO:0004519">
    <property type="term" value="F:endonuclease activity"/>
    <property type="evidence" value="ECO:0007669"/>
    <property type="project" value="UniProtKB-KW"/>
</dbReference>
<proteinExistence type="predicted"/>
<keyword evidence="1" id="KW-0255">Endonuclease</keyword>
<keyword evidence="1" id="KW-0540">Nuclease</keyword>
<accession>A0A426TZ55</accession>
<protein>
    <submittedName>
        <fullName evidence="1">HNH endonuclease</fullName>
    </submittedName>
</protein>
<reference evidence="1 2" key="1">
    <citation type="submission" date="2018-12" db="EMBL/GenBank/DDBJ databases">
        <title>Genome Sequence of Candidatus Viridilinea halotolerans isolated from saline sulfide-rich spring.</title>
        <authorList>
            <person name="Grouzdev D.S."/>
            <person name="Burganskaya E.I."/>
            <person name="Krutkina M.S."/>
            <person name="Sukhacheva M.V."/>
            <person name="Gorlenko V.M."/>
        </authorList>
    </citation>
    <scope>NUCLEOTIDE SEQUENCE [LARGE SCALE GENOMIC DNA]</scope>
    <source>
        <strain evidence="1">Chok-6</strain>
    </source>
</reference>
<evidence type="ECO:0000313" key="2">
    <source>
        <dbReference type="Proteomes" id="UP000280307"/>
    </source>
</evidence>
<organism evidence="1 2">
    <name type="scientific">Candidatus Viridilinea halotolerans</name>
    <dbReference type="NCBI Taxonomy" id="2491704"/>
    <lineage>
        <taxon>Bacteria</taxon>
        <taxon>Bacillati</taxon>
        <taxon>Chloroflexota</taxon>
        <taxon>Chloroflexia</taxon>
        <taxon>Chloroflexales</taxon>
        <taxon>Chloroflexineae</taxon>
        <taxon>Oscillochloridaceae</taxon>
        <taxon>Candidatus Viridilinea</taxon>
    </lineage>
</organism>
<dbReference type="Proteomes" id="UP000280307">
    <property type="component" value="Unassembled WGS sequence"/>
</dbReference>
<comment type="caution">
    <text evidence="1">The sequence shown here is derived from an EMBL/GenBank/DDBJ whole genome shotgun (WGS) entry which is preliminary data.</text>
</comment>
<gene>
    <name evidence="1" type="ORF">EI684_11490</name>
</gene>
<evidence type="ECO:0000313" key="1">
    <source>
        <dbReference type="EMBL" id="RRR71574.1"/>
    </source>
</evidence>
<keyword evidence="1" id="KW-0378">Hydrolase</keyword>
<dbReference type="EMBL" id="RSAS01000441">
    <property type="protein sequence ID" value="RRR71574.1"/>
    <property type="molecule type" value="Genomic_DNA"/>
</dbReference>
<name>A0A426TZ55_9CHLR</name>
<sequence length="110" mass="12790">MKARDFIQDGECVIVVFTTGHKLEINKDHSGFTGNWPIDPHNKIDRVIIYYRNELAGKNNVFLATFEEAVLSDDKERYELRLSHIQYAGETVLNWYEFADTGPNPIRYLP</sequence>